<protein>
    <submittedName>
        <fullName evidence="2">Jg27763 protein</fullName>
    </submittedName>
</protein>
<dbReference type="Proteomes" id="UP000838756">
    <property type="component" value="Unassembled WGS sequence"/>
</dbReference>
<feature type="compositionally biased region" description="Basic and acidic residues" evidence="1">
    <location>
        <begin position="41"/>
        <end position="51"/>
    </location>
</feature>
<dbReference type="EMBL" id="CAKXAJ010023626">
    <property type="protein sequence ID" value="CAH2227902.1"/>
    <property type="molecule type" value="Genomic_DNA"/>
</dbReference>
<feature type="region of interest" description="Disordered" evidence="1">
    <location>
        <begin position="30"/>
        <end position="63"/>
    </location>
</feature>
<proteinExistence type="predicted"/>
<dbReference type="AlphaFoldDB" id="A0A8S4R302"/>
<dbReference type="OrthoDB" id="7491023at2759"/>
<comment type="caution">
    <text evidence="2">The sequence shown here is derived from an EMBL/GenBank/DDBJ whole genome shotgun (WGS) entry which is preliminary data.</text>
</comment>
<feature type="non-terminal residue" evidence="2">
    <location>
        <position position="1"/>
    </location>
</feature>
<feature type="region of interest" description="Disordered" evidence="1">
    <location>
        <begin position="99"/>
        <end position="130"/>
    </location>
</feature>
<sequence>CSERLVVDAGGADRARDKRYWHDSGLSDSSYVQRRRRPHRRSVDGHRERRASGSAYRPPAHEPQTCCAQTCCAQNMCEVTSEVTPPPNNTASIQQNVTKKNFGQNVFPSAPRRWRDSDSSDVTSSSRSWGNERRRDRRRVCLGCSLQHKLRQQISQLIYLLEPP</sequence>
<keyword evidence="3" id="KW-1185">Reference proteome</keyword>
<gene>
    <name evidence="2" type="primary">jg27763</name>
    <name evidence="2" type="ORF">PAEG_LOCUS8146</name>
</gene>
<organism evidence="2 3">
    <name type="scientific">Pararge aegeria aegeria</name>
    <dbReference type="NCBI Taxonomy" id="348720"/>
    <lineage>
        <taxon>Eukaryota</taxon>
        <taxon>Metazoa</taxon>
        <taxon>Ecdysozoa</taxon>
        <taxon>Arthropoda</taxon>
        <taxon>Hexapoda</taxon>
        <taxon>Insecta</taxon>
        <taxon>Pterygota</taxon>
        <taxon>Neoptera</taxon>
        <taxon>Endopterygota</taxon>
        <taxon>Lepidoptera</taxon>
        <taxon>Glossata</taxon>
        <taxon>Ditrysia</taxon>
        <taxon>Papilionoidea</taxon>
        <taxon>Nymphalidae</taxon>
        <taxon>Satyrinae</taxon>
        <taxon>Satyrini</taxon>
        <taxon>Parargina</taxon>
        <taxon>Pararge</taxon>
    </lineage>
</organism>
<evidence type="ECO:0000313" key="3">
    <source>
        <dbReference type="Proteomes" id="UP000838756"/>
    </source>
</evidence>
<evidence type="ECO:0000313" key="2">
    <source>
        <dbReference type="EMBL" id="CAH2227902.1"/>
    </source>
</evidence>
<evidence type="ECO:0000256" key="1">
    <source>
        <dbReference type="SAM" id="MobiDB-lite"/>
    </source>
</evidence>
<name>A0A8S4R302_9NEOP</name>
<reference evidence="2" key="1">
    <citation type="submission" date="2022-03" db="EMBL/GenBank/DDBJ databases">
        <authorList>
            <person name="Lindestad O."/>
        </authorList>
    </citation>
    <scope>NUCLEOTIDE SEQUENCE</scope>
</reference>
<accession>A0A8S4R302</accession>